<evidence type="ECO:0000256" key="9">
    <source>
        <dbReference type="ARBA" id="ARBA00023303"/>
    </source>
</evidence>
<evidence type="ECO:0000256" key="1">
    <source>
        <dbReference type="ARBA" id="ARBA00022448"/>
    </source>
</evidence>
<dbReference type="SUPFAM" id="SSF63712">
    <property type="entry name" value="Nicotinic receptor ligand binding domain-like"/>
    <property type="match status" value="1"/>
</dbReference>
<evidence type="ECO:0000256" key="4">
    <source>
        <dbReference type="ARBA" id="ARBA00023018"/>
    </source>
</evidence>
<evidence type="ECO:0000256" key="13">
    <source>
        <dbReference type="SAM" id="Phobius"/>
    </source>
</evidence>
<organism evidence="15 16">
    <name type="scientific">Muntiacus muntjak</name>
    <name type="common">Barking deer</name>
    <name type="synonym">Indian muntjac</name>
    <dbReference type="NCBI Taxonomy" id="9888"/>
    <lineage>
        <taxon>Eukaryota</taxon>
        <taxon>Metazoa</taxon>
        <taxon>Chordata</taxon>
        <taxon>Craniata</taxon>
        <taxon>Vertebrata</taxon>
        <taxon>Euteleostomi</taxon>
        <taxon>Mammalia</taxon>
        <taxon>Eutheria</taxon>
        <taxon>Laurasiatheria</taxon>
        <taxon>Artiodactyla</taxon>
        <taxon>Ruminantia</taxon>
        <taxon>Pecora</taxon>
        <taxon>Cervidae</taxon>
        <taxon>Muntiacinae</taxon>
        <taxon>Muntiacus</taxon>
    </lineage>
</organism>
<keyword evidence="9" id="KW-0407">Ion channel</keyword>
<dbReference type="GO" id="GO:0005230">
    <property type="term" value="F:extracellular ligand-gated monoatomic ion channel activity"/>
    <property type="evidence" value="ECO:0007669"/>
    <property type="project" value="InterPro"/>
</dbReference>
<keyword evidence="7" id="KW-0628">Postsynaptic cell membrane</keyword>
<keyword evidence="13" id="KW-0472">Membrane</keyword>
<dbReference type="Gene3D" id="1.20.58.390">
    <property type="entry name" value="Neurotransmitter-gated ion-channel transmembrane domain"/>
    <property type="match status" value="1"/>
</dbReference>
<comment type="subcellular location">
    <subcellularLocation>
        <location evidence="10">Postsynaptic cell membrane</location>
        <topology evidence="10">Multi-pass membrane protein</topology>
    </subcellularLocation>
</comment>
<evidence type="ECO:0000256" key="7">
    <source>
        <dbReference type="ARBA" id="ARBA00023257"/>
    </source>
</evidence>
<gene>
    <name evidence="15" type="ORF">FD754_006846</name>
</gene>
<accession>A0A5N3WLM8</accession>
<dbReference type="InterPro" id="IPR036719">
    <property type="entry name" value="Neuro-gated_channel_TM_sf"/>
</dbReference>
<comment type="catalytic activity">
    <reaction evidence="11">
        <text>Ca(2+)(in) = Ca(2+)(out)</text>
        <dbReference type="Rhea" id="RHEA:29671"/>
        <dbReference type="ChEBI" id="CHEBI:29108"/>
    </reaction>
</comment>
<dbReference type="GO" id="GO:0004888">
    <property type="term" value="F:transmembrane signaling receptor activity"/>
    <property type="evidence" value="ECO:0007669"/>
    <property type="project" value="InterPro"/>
</dbReference>
<keyword evidence="3" id="KW-0732">Signal</keyword>
<keyword evidence="13" id="KW-0812">Transmembrane</keyword>
<dbReference type="InterPro" id="IPR006201">
    <property type="entry name" value="Neur_channel"/>
</dbReference>
<evidence type="ECO:0000259" key="14">
    <source>
        <dbReference type="Pfam" id="PF02932"/>
    </source>
</evidence>
<dbReference type="InterPro" id="IPR036734">
    <property type="entry name" value="Neur_chan_lig-bd_sf"/>
</dbReference>
<keyword evidence="1" id="KW-0813">Transport</keyword>
<dbReference type="AlphaFoldDB" id="A0A5N3WLM8"/>
<dbReference type="PANTHER" id="PTHR18945">
    <property type="entry name" value="NEUROTRANSMITTER GATED ION CHANNEL"/>
    <property type="match status" value="1"/>
</dbReference>
<keyword evidence="13" id="KW-1133">Transmembrane helix</keyword>
<dbReference type="Proteomes" id="UP000326458">
    <property type="component" value="Unassembled WGS sequence"/>
</dbReference>
<evidence type="ECO:0000256" key="12">
    <source>
        <dbReference type="ARBA" id="ARBA00037540"/>
    </source>
</evidence>
<evidence type="ECO:0000256" key="11">
    <source>
        <dbReference type="ARBA" id="ARBA00036634"/>
    </source>
</evidence>
<evidence type="ECO:0000256" key="3">
    <source>
        <dbReference type="ARBA" id="ARBA00022729"/>
    </source>
</evidence>
<evidence type="ECO:0000256" key="6">
    <source>
        <dbReference type="ARBA" id="ARBA00023170"/>
    </source>
</evidence>
<comment type="caution">
    <text evidence="15">The sequence shown here is derived from an EMBL/GenBank/DDBJ whole genome shotgun (WGS) entry which is preliminary data.</text>
</comment>
<dbReference type="InterPro" id="IPR049944">
    <property type="entry name" value="LGIC_TM_5-HT3"/>
</dbReference>
<dbReference type="InterPro" id="IPR006029">
    <property type="entry name" value="Neurotrans-gated_channel_TM"/>
</dbReference>
<evidence type="ECO:0000256" key="10">
    <source>
        <dbReference type="ARBA" id="ARBA00034104"/>
    </source>
</evidence>
<dbReference type="GO" id="GO:0045211">
    <property type="term" value="C:postsynaptic membrane"/>
    <property type="evidence" value="ECO:0007669"/>
    <property type="project" value="UniProtKB-SubCell"/>
</dbReference>
<sequence>TPQTPALALFSQSVLSPGRGDTFTINCSGFDQHGVEPAAFQAAFARKAFRPTTSVSIPIRVNISFTLSAILELMISDENCFSRMHKRNVKCKRQRKTKTSSHPLFVPYHGVLQIWYNPFITWNPEECGGIRKLGMATENLWLPDIFIEELWSWAWSRMCGIFWKHHRTSFGTRGSGYFRVAIRRRPTLYVINLLVPSSFLVTIDALSFYLPAESKNRASFKMTLLLGYNVFLLMMNDLLPSSSTSLISMAPPTFRRRKVGSPGWCLWPSSRLNFPPGVYFALCLSLMVLSLLETIFISFLLHLATTQPPPMPCWLHSLLLHCTSPRTCCPTVPWKGNVDLAHLPGEGSQHCPGVKESMELVGKVPGPRETELNVCPASARNQQEDKAQKQHLVHLWLWLSHMMDTLLFRLYLLFMATSVVTVVILWNT</sequence>
<evidence type="ECO:0000313" key="16">
    <source>
        <dbReference type="Proteomes" id="UP000326458"/>
    </source>
</evidence>
<comment type="function">
    <text evidence="12">Forms serotonin (5-hydroxytryptamine/5-HT3)-activated cation-selective channel complexes, which when activated cause fast, depolarizing responses in neurons.</text>
</comment>
<evidence type="ECO:0000256" key="8">
    <source>
        <dbReference type="ARBA" id="ARBA00023286"/>
    </source>
</evidence>
<dbReference type="Gene3D" id="2.70.170.10">
    <property type="entry name" value="Neurotransmitter-gated ion-channel ligand-binding domain"/>
    <property type="match status" value="1"/>
</dbReference>
<keyword evidence="8" id="KW-1071">Ligand-gated ion channel</keyword>
<keyword evidence="2" id="KW-1003">Cell membrane</keyword>
<feature type="transmembrane region" description="Helical" evidence="13">
    <location>
        <begin position="188"/>
        <end position="210"/>
    </location>
</feature>
<dbReference type="EMBL" id="VCEA01000001">
    <property type="protein sequence ID" value="KAB0362690.1"/>
    <property type="molecule type" value="Genomic_DNA"/>
</dbReference>
<keyword evidence="16" id="KW-1185">Reference proteome</keyword>
<evidence type="ECO:0000256" key="2">
    <source>
        <dbReference type="ARBA" id="ARBA00022475"/>
    </source>
</evidence>
<feature type="transmembrane region" description="Helical" evidence="13">
    <location>
        <begin position="278"/>
        <end position="301"/>
    </location>
</feature>
<keyword evidence="4" id="KW-0770">Synapse</keyword>
<protein>
    <recommendedName>
        <fullName evidence="14">Neurotransmitter-gated ion-channel transmembrane domain-containing protein</fullName>
    </recommendedName>
</protein>
<feature type="transmembrane region" description="Helical" evidence="13">
    <location>
        <begin position="222"/>
        <end position="239"/>
    </location>
</feature>
<name>A0A5N3WLM8_MUNMU</name>
<keyword evidence="6" id="KW-0675">Receptor</keyword>
<evidence type="ECO:0000256" key="5">
    <source>
        <dbReference type="ARBA" id="ARBA00023065"/>
    </source>
</evidence>
<feature type="transmembrane region" description="Helical" evidence="13">
    <location>
        <begin position="406"/>
        <end position="426"/>
    </location>
</feature>
<dbReference type="InterPro" id="IPR038050">
    <property type="entry name" value="Neuro_actylchol_rec"/>
</dbReference>
<evidence type="ECO:0000313" key="15">
    <source>
        <dbReference type="EMBL" id="KAB0362690.1"/>
    </source>
</evidence>
<dbReference type="Pfam" id="PF02932">
    <property type="entry name" value="Neur_chan_memb"/>
    <property type="match status" value="1"/>
</dbReference>
<feature type="non-terminal residue" evidence="15">
    <location>
        <position position="1"/>
    </location>
</feature>
<keyword evidence="5" id="KW-0406">Ion transport</keyword>
<feature type="domain" description="Neurotransmitter-gated ion-channel transmembrane" evidence="14">
    <location>
        <begin position="193"/>
        <end position="245"/>
    </location>
</feature>
<reference evidence="15 16" key="1">
    <citation type="submission" date="2019-06" db="EMBL/GenBank/DDBJ databases">
        <title>Discovery of a novel chromosome fission-fusion reversal in muntjac.</title>
        <authorList>
            <person name="Mudd A.B."/>
            <person name="Bredeson J.V."/>
            <person name="Baum R."/>
            <person name="Hockemeyer D."/>
            <person name="Rokhsar D.S."/>
        </authorList>
    </citation>
    <scope>NUCLEOTIDE SEQUENCE [LARGE SCALE GENOMIC DNA]</scope>
    <source>
        <strain evidence="15">UTSW_UCB_Mm</strain>
        <tissue evidence="15">Fibroblast cell line</tissue>
    </source>
</reference>
<proteinExistence type="predicted"/>
<dbReference type="CDD" id="cd19063">
    <property type="entry name" value="LGIC_TM_5-HT3"/>
    <property type="match status" value="1"/>
</dbReference>
<dbReference type="SUPFAM" id="SSF90112">
    <property type="entry name" value="Neurotransmitter-gated ion-channel transmembrane pore"/>
    <property type="match status" value="1"/>
</dbReference>